<comment type="similarity">
    <text evidence="3">In the N-terminal section; belongs to the MobA family.</text>
</comment>
<dbReference type="CDD" id="cd02523">
    <property type="entry name" value="PC_cytidylyltransferase"/>
    <property type="match status" value="1"/>
</dbReference>
<evidence type="ECO:0000256" key="4">
    <source>
        <dbReference type="ARBA" id="ARBA00012504"/>
    </source>
</evidence>
<feature type="transmembrane region" description="Helical" evidence="10">
    <location>
        <begin position="358"/>
        <end position="377"/>
    </location>
</feature>
<dbReference type="GO" id="GO:0016780">
    <property type="term" value="F:phosphotransferase activity, for other substituted phosphate groups"/>
    <property type="evidence" value="ECO:0007669"/>
    <property type="project" value="InterPro"/>
</dbReference>
<keyword evidence="8" id="KW-0548">Nucleotidyltransferase</keyword>
<dbReference type="AlphaFoldDB" id="X1KLJ1"/>
<comment type="catalytic activity">
    <reaction evidence="1">
        <text>1D-myo-inositol 3-phosphate + CTP + H(+) = CDP-1L-myo-inositol + diphosphate</text>
        <dbReference type="Rhea" id="RHEA:30647"/>
        <dbReference type="ChEBI" id="CHEBI:15378"/>
        <dbReference type="ChEBI" id="CHEBI:33019"/>
        <dbReference type="ChEBI" id="CHEBI:37563"/>
        <dbReference type="ChEBI" id="CHEBI:58401"/>
        <dbReference type="ChEBI" id="CHEBI:62573"/>
        <dbReference type="EC" id="2.7.7.74"/>
    </reaction>
</comment>
<dbReference type="InterPro" id="IPR005835">
    <property type="entry name" value="NTP_transferase_dom"/>
</dbReference>
<dbReference type="EC" id="2.7.8.34" evidence="5"/>
<feature type="transmembrane region" description="Helical" evidence="10">
    <location>
        <begin position="410"/>
        <end position="436"/>
    </location>
</feature>
<dbReference type="InterPro" id="IPR050065">
    <property type="entry name" value="GlmU-like"/>
</dbReference>
<evidence type="ECO:0000256" key="5">
    <source>
        <dbReference type="ARBA" id="ARBA00013268"/>
    </source>
</evidence>
<reference evidence="12" key="1">
    <citation type="journal article" date="2014" name="Front. Microbiol.">
        <title>High frequency of phylogenetically diverse reductive dehalogenase-homologous genes in deep subseafloor sedimentary metagenomes.</title>
        <authorList>
            <person name="Kawai M."/>
            <person name="Futagami T."/>
            <person name="Toyoda A."/>
            <person name="Takaki Y."/>
            <person name="Nishi S."/>
            <person name="Hori S."/>
            <person name="Arai W."/>
            <person name="Tsubouchi T."/>
            <person name="Morono Y."/>
            <person name="Uchiyama I."/>
            <person name="Ito T."/>
            <person name="Fujiyama A."/>
            <person name="Inagaki F."/>
            <person name="Takami H."/>
        </authorList>
    </citation>
    <scope>NUCLEOTIDE SEQUENCE</scope>
    <source>
        <strain evidence="12">Expedition CK06-06</strain>
    </source>
</reference>
<dbReference type="GO" id="GO:0016779">
    <property type="term" value="F:nucleotidyltransferase activity"/>
    <property type="evidence" value="ECO:0007669"/>
    <property type="project" value="UniProtKB-KW"/>
</dbReference>
<dbReference type="Pfam" id="PF00483">
    <property type="entry name" value="NTP_transferase"/>
    <property type="match status" value="1"/>
</dbReference>
<keyword evidence="7" id="KW-0808">Transferase</keyword>
<accession>X1KLJ1</accession>
<feature type="domain" description="Nucleotidyl transferase" evidence="11">
    <location>
        <begin position="2"/>
        <end position="239"/>
    </location>
</feature>
<comment type="similarity">
    <text evidence="2">In the C-terminal section; belongs to the CDP-alcohol phosphatidyltransferase class-I family.</text>
</comment>
<dbReference type="Gene3D" id="3.90.550.10">
    <property type="entry name" value="Spore Coat Polysaccharide Biosynthesis Protein SpsA, Chain A"/>
    <property type="match status" value="1"/>
</dbReference>
<keyword evidence="10" id="KW-0812">Transmembrane</keyword>
<evidence type="ECO:0000256" key="9">
    <source>
        <dbReference type="ARBA" id="ARBA00049235"/>
    </source>
</evidence>
<dbReference type="GO" id="GO:0016020">
    <property type="term" value="C:membrane"/>
    <property type="evidence" value="ECO:0007669"/>
    <property type="project" value="InterPro"/>
</dbReference>
<dbReference type="EMBL" id="BARV01001298">
    <property type="protein sequence ID" value="GAH94455.1"/>
    <property type="molecule type" value="Genomic_DNA"/>
</dbReference>
<dbReference type="PANTHER" id="PTHR43584:SF8">
    <property type="entry name" value="N-ACETYLMURAMATE ALPHA-1-PHOSPHATE URIDYLYLTRANSFERASE"/>
    <property type="match status" value="1"/>
</dbReference>
<comment type="caution">
    <text evidence="12">The sequence shown here is derived from an EMBL/GenBank/DDBJ whole genome shotgun (WGS) entry which is preliminary data.</text>
</comment>
<dbReference type="SUPFAM" id="SSF53448">
    <property type="entry name" value="Nucleotide-diphospho-sugar transferases"/>
    <property type="match status" value="1"/>
</dbReference>
<keyword evidence="10" id="KW-1133">Transmembrane helix</keyword>
<dbReference type="EC" id="2.7.7.74" evidence="4"/>
<proteinExistence type="inferred from homology"/>
<feature type="non-terminal residue" evidence="12">
    <location>
        <position position="451"/>
    </location>
</feature>
<dbReference type="Gene3D" id="1.20.120.1760">
    <property type="match status" value="1"/>
</dbReference>
<evidence type="ECO:0000256" key="6">
    <source>
        <dbReference type="ARBA" id="ARBA00018322"/>
    </source>
</evidence>
<feature type="transmembrane region" description="Helical" evidence="10">
    <location>
        <begin position="285"/>
        <end position="313"/>
    </location>
</feature>
<organism evidence="12">
    <name type="scientific">marine sediment metagenome</name>
    <dbReference type="NCBI Taxonomy" id="412755"/>
    <lineage>
        <taxon>unclassified sequences</taxon>
        <taxon>metagenomes</taxon>
        <taxon>ecological metagenomes</taxon>
    </lineage>
</organism>
<evidence type="ECO:0000256" key="7">
    <source>
        <dbReference type="ARBA" id="ARBA00022679"/>
    </source>
</evidence>
<dbReference type="Pfam" id="PF01066">
    <property type="entry name" value="CDP-OH_P_transf"/>
    <property type="match status" value="1"/>
</dbReference>
<evidence type="ECO:0000256" key="1">
    <source>
        <dbReference type="ARBA" id="ARBA00000729"/>
    </source>
</evidence>
<dbReference type="PANTHER" id="PTHR43584">
    <property type="entry name" value="NUCLEOTIDYL TRANSFERASE"/>
    <property type="match status" value="1"/>
</dbReference>
<gene>
    <name evidence="12" type="ORF">S06H3_03847</name>
</gene>
<comment type="catalytic activity">
    <reaction evidence="9">
        <text>CDP-1L-myo-inositol + 1D-myo-inositol 3-phosphate = bis(1L-myo-inositol) 3,1'-phosphate 1-phosphate + CMP + H(+)</text>
        <dbReference type="Rhea" id="RHEA:31327"/>
        <dbReference type="ChEBI" id="CHEBI:15378"/>
        <dbReference type="ChEBI" id="CHEBI:58401"/>
        <dbReference type="ChEBI" id="CHEBI:60377"/>
        <dbReference type="ChEBI" id="CHEBI:62573"/>
        <dbReference type="ChEBI" id="CHEBI:62576"/>
        <dbReference type="EC" id="2.7.8.34"/>
    </reaction>
</comment>
<evidence type="ECO:0000256" key="8">
    <source>
        <dbReference type="ARBA" id="ARBA00022695"/>
    </source>
</evidence>
<dbReference type="InterPro" id="IPR000462">
    <property type="entry name" value="CDP-OH_P_trans"/>
</dbReference>
<dbReference type="InterPro" id="IPR043130">
    <property type="entry name" value="CDP-OH_PTrfase_TM_dom"/>
</dbReference>
<dbReference type="InterPro" id="IPR029044">
    <property type="entry name" value="Nucleotide-diphossugar_trans"/>
</dbReference>
<evidence type="ECO:0000256" key="2">
    <source>
        <dbReference type="ARBA" id="ARBA00006982"/>
    </source>
</evidence>
<sequence length="451" mass="51098">MKALIIAAGKGSRSGSLTKDEPKPLVRLLGLSLVERVILTAKEVGIDEFVIVIGYLGGKIKEKLGNGKRYGMKIAYIENTEWERGNGISVLKAKESLKENFILSMSDHIFDSRILKELINYDLKSSVILAVDKREPLPGDTRVLEKNGKIVKIGKDIEKTNCIDTGLFLCSPKMFSYIQETVREGREELAHGIAQAAKNRDAQVFDITQIESYAPKMRKDIKPWWIDIDTEEDLVRARKLLIRNACKGRNDLLATYVNKPIENFIAGRLANTRITPNQVTILINIIAYISTFFFLKGHLLLASLLTFVVSFMDGVDGKLSRVELASSNIGRMEHAFDFLFEHSWYIALAIYLSKAYGISAILLCVFILLFDSFFYYCEIAFGKAIKDRPLVDYGRIEQLFRKFDGRKNSYILFILIGIVFNVPFYSLAAIAVWSFISAVFYCSRTIKHIYA</sequence>
<keyword evidence="10" id="KW-0472">Membrane</keyword>
<dbReference type="GO" id="GO:0008654">
    <property type="term" value="P:phospholipid biosynthetic process"/>
    <property type="evidence" value="ECO:0007669"/>
    <property type="project" value="InterPro"/>
</dbReference>
<protein>
    <recommendedName>
        <fullName evidence="6">Bifunctional IPC transferase and DIPP synthase</fullName>
        <ecNumber evidence="4">2.7.7.74</ecNumber>
        <ecNumber evidence="5">2.7.8.34</ecNumber>
    </recommendedName>
</protein>
<evidence type="ECO:0000313" key="12">
    <source>
        <dbReference type="EMBL" id="GAH94455.1"/>
    </source>
</evidence>
<evidence type="ECO:0000259" key="11">
    <source>
        <dbReference type="Pfam" id="PF00483"/>
    </source>
</evidence>
<name>X1KLJ1_9ZZZZ</name>
<evidence type="ECO:0000256" key="3">
    <source>
        <dbReference type="ARBA" id="ARBA00007897"/>
    </source>
</evidence>
<evidence type="ECO:0000256" key="10">
    <source>
        <dbReference type="SAM" id="Phobius"/>
    </source>
</evidence>